<sequence>MSGAQPNQQTEPARPAGADRSSPGLTGPVLTLALLVVALAVAGTVFDGTLRTVAGGVIGVAIVVCAGFTGAAVKRSRSKP</sequence>
<evidence type="ECO:0000313" key="4">
    <source>
        <dbReference type="Proteomes" id="UP001589718"/>
    </source>
</evidence>
<accession>A0ABV5P8X3</accession>
<gene>
    <name evidence="3" type="ORF">ACFFTU_06785</name>
</gene>
<dbReference type="RefSeq" id="WP_345221253.1">
    <property type="nucleotide sequence ID" value="NZ_BAAAXE010000013.1"/>
</dbReference>
<evidence type="ECO:0000313" key="3">
    <source>
        <dbReference type="EMBL" id="MFB9519645.1"/>
    </source>
</evidence>
<feature type="transmembrane region" description="Helical" evidence="2">
    <location>
        <begin position="52"/>
        <end position="73"/>
    </location>
</feature>
<dbReference type="Proteomes" id="UP001589718">
    <property type="component" value="Unassembled WGS sequence"/>
</dbReference>
<feature type="region of interest" description="Disordered" evidence="1">
    <location>
        <begin position="1"/>
        <end position="23"/>
    </location>
</feature>
<keyword evidence="2" id="KW-1133">Transmembrane helix</keyword>
<feature type="transmembrane region" description="Helical" evidence="2">
    <location>
        <begin position="29"/>
        <end position="46"/>
    </location>
</feature>
<reference evidence="3 4" key="1">
    <citation type="submission" date="2024-09" db="EMBL/GenBank/DDBJ databases">
        <authorList>
            <person name="Sun Q."/>
            <person name="Mori K."/>
        </authorList>
    </citation>
    <scope>NUCLEOTIDE SEQUENCE [LARGE SCALE GENOMIC DNA]</scope>
    <source>
        <strain evidence="3 4">JCM 4362</strain>
    </source>
</reference>
<name>A0ABV5P8X3_STRCM</name>
<comment type="caution">
    <text evidence="3">The sequence shown here is derived from an EMBL/GenBank/DDBJ whole genome shotgun (WGS) entry which is preliminary data.</text>
</comment>
<evidence type="ECO:0000256" key="1">
    <source>
        <dbReference type="SAM" id="MobiDB-lite"/>
    </source>
</evidence>
<organism evidence="3 4">
    <name type="scientific">Streptomyces cremeus</name>
    <dbReference type="NCBI Taxonomy" id="66881"/>
    <lineage>
        <taxon>Bacteria</taxon>
        <taxon>Bacillati</taxon>
        <taxon>Actinomycetota</taxon>
        <taxon>Actinomycetes</taxon>
        <taxon>Kitasatosporales</taxon>
        <taxon>Streptomycetaceae</taxon>
        <taxon>Streptomyces</taxon>
    </lineage>
</organism>
<keyword evidence="2" id="KW-0812">Transmembrane</keyword>
<evidence type="ECO:0000256" key="2">
    <source>
        <dbReference type="SAM" id="Phobius"/>
    </source>
</evidence>
<keyword evidence="2" id="KW-0472">Membrane</keyword>
<feature type="compositionally biased region" description="Polar residues" evidence="1">
    <location>
        <begin position="1"/>
        <end position="11"/>
    </location>
</feature>
<protein>
    <submittedName>
        <fullName evidence="3">Uncharacterized protein</fullName>
    </submittedName>
</protein>
<proteinExistence type="predicted"/>
<dbReference type="EMBL" id="JBHMCR010000004">
    <property type="protein sequence ID" value="MFB9519645.1"/>
    <property type="molecule type" value="Genomic_DNA"/>
</dbReference>
<keyword evidence="4" id="KW-1185">Reference proteome</keyword>